<dbReference type="STRING" id="1095629.A0A0C9XWA8"/>
<keyword evidence="4" id="KW-0804">Transcription</keyword>
<name>A0A0C9XWA8_9AGAR</name>
<feature type="compositionally biased region" description="Polar residues" evidence="6">
    <location>
        <begin position="435"/>
        <end position="447"/>
    </location>
</feature>
<evidence type="ECO:0000256" key="5">
    <source>
        <dbReference type="ARBA" id="ARBA00023242"/>
    </source>
</evidence>
<dbReference type="GO" id="GO:0000978">
    <property type="term" value="F:RNA polymerase II cis-regulatory region sequence-specific DNA binding"/>
    <property type="evidence" value="ECO:0007669"/>
    <property type="project" value="TreeGrafter"/>
</dbReference>
<feature type="region of interest" description="Disordered" evidence="6">
    <location>
        <begin position="598"/>
        <end position="626"/>
    </location>
</feature>
<dbReference type="Proteomes" id="UP000054477">
    <property type="component" value="Unassembled WGS sequence"/>
</dbReference>
<keyword evidence="10" id="KW-1185">Reference proteome</keyword>
<feature type="domain" description="MADS-box" evidence="8">
    <location>
        <begin position="13"/>
        <end position="38"/>
    </location>
</feature>
<evidence type="ECO:0000313" key="9">
    <source>
        <dbReference type="EMBL" id="KIK00213.1"/>
    </source>
</evidence>
<evidence type="ECO:0000256" key="6">
    <source>
        <dbReference type="SAM" id="MobiDB-lite"/>
    </source>
</evidence>
<protein>
    <recommendedName>
        <fullName evidence="8">MADS-box domain-containing protein</fullName>
    </recommendedName>
</protein>
<feature type="compositionally biased region" description="Low complexity" evidence="6">
    <location>
        <begin position="323"/>
        <end position="333"/>
    </location>
</feature>
<dbReference type="GO" id="GO:0046983">
    <property type="term" value="F:protein dimerization activity"/>
    <property type="evidence" value="ECO:0007669"/>
    <property type="project" value="InterPro"/>
</dbReference>
<feature type="compositionally biased region" description="Polar residues" evidence="6">
    <location>
        <begin position="143"/>
        <end position="159"/>
    </location>
</feature>
<dbReference type="GO" id="GO:0000981">
    <property type="term" value="F:DNA-binding transcription factor activity, RNA polymerase II-specific"/>
    <property type="evidence" value="ECO:0007669"/>
    <property type="project" value="TreeGrafter"/>
</dbReference>
<feature type="region of interest" description="Disordered" evidence="6">
    <location>
        <begin position="416"/>
        <end position="480"/>
    </location>
</feature>
<gene>
    <name evidence="9" type="ORF">K443DRAFT_100748</name>
</gene>
<keyword evidence="2" id="KW-0805">Transcription regulation</keyword>
<proteinExistence type="predicted"/>
<dbReference type="EMBL" id="KN838630">
    <property type="protein sequence ID" value="KIK00213.1"/>
    <property type="molecule type" value="Genomic_DNA"/>
</dbReference>
<dbReference type="AlphaFoldDB" id="A0A0C9XWA8"/>
<feature type="transmembrane region" description="Helical" evidence="7">
    <location>
        <begin position="21"/>
        <end position="45"/>
    </location>
</feature>
<sequence length="626" mass="67518">MGRRKIEIQPITRKNGLFKKAYELGVLCSVEVAVIIFGAVFFSAVNRPGHGPKLYQYSSRGIQDIVQRHLHHDGETDNRGPGDFSGSNAGKIDEGEEDDDEEEVPPVRTKRKKDAGKLKPPSDMNIANHNERDYPGPRHPAPVNQNNSTNSNAHGSNWRTLPASVHMPPPQPPQPSSHKRPREVDDDGYGGYGAHPTSRPPQYHQQYTPMFGAQHHHHGAPPPPPSFIPLHESDFSGQHEFHHPNHGHKLISGHLRHHDGPGDYPPSGGRGEMFPGFGDGDTRSHHHHQQQQQQPGRGPGLGLDWPVHSPPAPPAGVHRSDGQHQGQAQNGGNPSWFDFLSSTGGTGANTALSWERGGGGGGRAMVNVAERGMNVADRTGSDIAAVLGAGVGVGGNNAGKERYLRTMALPVGDAGDSRAASLPLGGEEHDGGGRVQQNQKQEGSVSRSSGTPNPGPGTNGTPGPSVSSTPKSATKVFPEGAEVDVRVRLLTTMPPTPKDDSGNPIVSRHAPSNTLKPNSLPRIPSLPPPAQGWPTPWLGRSEIEEYLHPLYKRGWKPSVVESKSLTQGKESPSLTAEYAFKKFEQAVKFVASPINYNDHTREENHKSIPRHADACRQTSSFSTRPQ</sequence>
<organism evidence="9 10">
    <name type="scientific">Laccaria amethystina LaAM-08-1</name>
    <dbReference type="NCBI Taxonomy" id="1095629"/>
    <lineage>
        <taxon>Eukaryota</taxon>
        <taxon>Fungi</taxon>
        <taxon>Dikarya</taxon>
        <taxon>Basidiomycota</taxon>
        <taxon>Agaricomycotina</taxon>
        <taxon>Agaricomycetes</taxon>
        <taxon>Agaricomycetidae</taxon>
        <taxon>Agaricales</taxon>
        <taxon>Agaricineae</taxon>
        <taxon>Hydnangiaceae</taxon>
        <taxon>Laccaria</taxon>
    </lineage>
</organism>
<feature type="compositionally biased region" description="Polar residues" evidence="6">
    <location>
        <begin position="616"/>
        <end position="626"/>
    </location>
</feature>
<dbReference type="Pfam" id="PF00319">
    <property type="entry name" value="SRF-TF"/>
    <property type="match status" value="1"/>
</dbReference>
<dbReference type="InterPro" id="IPR002100">
    <property type="entry name" value="TF_MADSbox"/>
</dbReference>
<keyword evidence="3" id="KW-0238">DNA-binding</keyword>
<feature type="compositionally biased region" description="Basic residues" evidence="6">
    <location>
        <begin position="244"/>
        <end position="257"/>
    </location>
</feature>
<feature type="compositionally biased region" description="Basic and acidic residues" evidence="6">
    <location>
        <begin position="598"/>
        <end position="614"/>
    </location>
</feature>
<evidence type="ECO:0000256" key="1">
    <source>
        <dbReference type="ARBA" id="ARBA00004123"/>
    </source>
</evidence>
<dbReference type="PANTHER" id="PTHR11945">
    <property type="entry name" value="MADS BOX PROTEIN"/>
    <property type="match status" value="1"/>
</dbReference>
<keyword evidence="7" id="KW-0812">Transmembrane</keyword>
<dbReference type="SUPFAM" id="SSF55455">
    <property type="entry name" value="SRF-like"/>
    <property type="match status" value="1"/>
</dbReference>
<comment type="subcellular location">
    <subcellularLocation>
        <location evidence="1">Nucleus</location>
    </subcellularLocation>
</comment>
<evidence type="ECO:0000313" key="10">
    <source>
        <dbReference type="Proteomes" id="UP000054477"/>
    </source>
</evidence>
<dbReference type="GO" id="GO:0005634">
    <property type="term" value="C:nucleus"/>
    <property type="evidence" value="ECO:0007669"/>
    <property type="project" value="UniProtKB-SubCell"/>
</dbReference>
<evidence type="ECO:0000256" key="7">
    <source>
        <dbReference type="SAM" id="Phobius"/>
    </source>
</evidence>
<dbReference type="SMART" id="SM00432">
    <property type="entry name" value="MADS"/>
    <property type="match status" value="1"/>
</dbReference>
<feature type="region of interest" description="Disordered" evidence="6">
    <location>
        <begin position="72"/>
        <end position="342"/>
    </location>
</feature>
<feature type="compositionally biased region" description="Low complexity" evidence="6">
    <location>
        <begin position="459"/>
        <end position="470"/>
    </location>
</feature>
<evidence type="ECO:0000256" key="3">
    <source>
        <dbReference type="ARBA" id="ARBA00023125"/>
    </source>
</evidence>
<evidence type="ECO:0000259" key="8">
    <source>
        <dbReference type="PROSITE" id="PS50066"/>
    </source>
</evidence>
<dbReference type="InterPro" id="IPR036879">
    <property type="entry name" value="TF_MADSbox_sf"/>
</dbReference>
<feature type="region of interest" description="Disordered" evidence="6">
    <location>
        <begin position="492"/>
        <end position="528"/>
    </location>
</feature>
<dbReference type="GO" id="GO:0045944">
    <property type="term" value="P:positive regulation of transcription by RNA polymerase II"/>
    <property type="evidence" value="ECO:0007669"/>
    <property type="project" value="TreeGrafter"/>
</dbReference>
<keyword evidence="7" id="KW-1133">Transmembrane helix</keyword>
<dbReference type="Gene3D" id="3.40.1810.10">
    <property type="entry name" value="Transcription factor, MADS-box"/>
    <property type="match status" value="1"/>
</dbReference>
<feature type="compositionally biased region" description="Acidic residues" evidence="6">
    <location>
        <begin position="94"/>
        <end position="104"/>
    </location>
</feature>
<reference evidence="10" key="2">
    <citation type="submission" date="2015-01" db="EMBL/GenBank/DDBJ databases">
        <title>Evolutionary Origins and Diversification of the Mycorrhizal Mutualists.</title>
        <authorList>
            <consortium name="DOE Joint Genome Institute"/>
            <consortium name="Mycorrhizal Genomics Consortium"/>
            <person name="Kohler A."/>
            <person name="Kuo A."/>
            <person name="Nagy L.G."/>
            <person name="Floudas D."/>
            <person name="Copeland A."/>
            <person name="Barry K.W."/>
            <person name="Cichocki N."/>
            <person name="Veneault-Fourrey C."/>
            <person name="LaButti K."/>
            <person name="Lindquist E.A."/>
            <person name="Lipzen A."/>
            <person name="Lundell T."/>
            <person name="Morin E."/>
            <person name="Murat C."/>
            <person name="Riley R."/>
            <person name="Ohm R."/>
            <person name="Sun H."/>
            <person name="Tunlid A."/>
            <person name="Henrissat B."/>
            <person name="Grigoriev I.V."/>
            <person name="Hibbett D.S."/>
            <person name="Martin F."/>
        </authorList>
    </citation>
    <scope>NUCLEOTIDE SEQUENCE [LARGE SCALE GENOMIC DNA]</scope>
    <source>
        <strain evidence="10">LaAM-08-1</strain>
    </source>
</reference>
<evidence type="ECO:0000256" key="4">
    <source>
        <dbReference type="ARBA" id="ARBA00023163"/>
    </source>
</evidence>
<dbReference type="PROSITE" id="PS50066">
    <property type="entry name" value="MADS_BOX_2"/>
    <property type="match status" value="1"/>
</dbReference>
<dbReference type="OrthoDB" id="1898716at2759"/>
<accession>A0A0C9XWA8</accession>
<dbReference type="HOGENOM" id="CLU_454194_0_0_1"/>
<evidence type="ECO:0000256" key="2">
    <source>
        <dbReference type="ARBA" id="ARBA00023015"/>
    </source>
</evidence>
<reference evidence="9 10" key="1">
    <citation type="submission" date="2014-04" db="EMBL/GenBank/DDBJ databases">
        <authorList>
            <consortium name="DOE Joint Genome Institute"/>
            <person name="Kuo A."/>
            <person name="Kohler A."/>
            <person name="Nagy L.G."/>
            <person name="Floudas D."/>
            <person name="Copeland A."/>
            <person name="Barry K.W."/>
            <person name="Cichocki N."/>
            <person name="Veneault-Fourrey C."/>
            <person name="LaButti K."/>
            <person name="Lindquist E.A."/>
            <person name="Lipzen A."/>
            <person name="Lundell T."/>
            <person name="Morin E."/>
            <person name="Murat C."/>
            <person name="Sun H."/>
            <person name="Tunlid A."/>
            <person name="Henrissat B."/>
            <person name="Grigoriev I.V."/>
            <person name="Hibbett D.S."/>
            <person name="Martin F."/>
            <person name="Nordberg H.P."/>
            <person name="Cantor M.N."/>
            <person name="Hua S.X."/>
        </authorList>
    </citation>
    <scope>NUCLEOTIDE SEQUENCE [LARGE SCALE GENOMIC DNA]</scope>
    <source>
        <strain evidence="9 10">LaAM-08-1</strain>
    </source>
</reference>
<keyword evidence="5" id="KW-0539">Nucleus</keyword>
<dbReference type="PANTHER" id="PTHR11945:SF534">
    <property type="entry name" value="MYOCYTE-SPECIFIC ENHANCER FACTOR 2"/>
    <property type="match status" value="1"/>
</dbReference>
<keyword evidence="7" id="KW-0472">Membrane</keyword>
<feature type="compositionally biased region" description="Basic and acidic residues" evidence="6">
    <location>
        <begin position="231"/>
        <end position="243"/>
    </location>
</feature>